<accession>A0A0U5CV22</accession>
<feature type="domain" description="Transcription regulator TrmB N-terminal" evidence="1">
    <location>
        <begin position="10"/>
        <end position="76"/>
    </location>
</feature>
<dbReference type="InterPro" id="IPR036390">
    <property type="entry name" value="WH_DNA-bd_sf"/>
</dbReference>
<dbReference type="PANTHER" id="PTHR34293">
    <property type="entry name" value="HTH-TYPE TRANSCRIPTIONAL REGULATOR TRMBL2"/>
    <property type="match status" value="1"/>
</dbReference>
<evidence type="ECO:0000313" key="2">
    <source>
        <dbReference type="EMBL" id="CQH46520.1"/>
    </source>
</evidence>
<organism evidence="2 3">
    <name type="scientific">Halobacterium hubeiense</name>
    <dbReference type="NCBI Taxonomy" id="1407499"/>
    <lineage>
        <taxon>Archaea</taxon>
        <taxon>Methanobacteriati</taxon>
        <taxon>Methanobacteriota</taxon>
        <taxon>Stenosarchaea group</taxon>
        <taxon>Halobacteria</taxon>
        <taxon>Halobacteriales</taxon>
        <taxon>Halobacteriaceae</taxon>
        <taxon>Halobacterium</taxon>
    </lineage>
</organism>
<reference evidence="3" key="1">
    <citation type="journal article" date="2016" name="Environ. Microbiol.">
        <title>The complete genome of a viable archaeum isolated from 123-million-year-old rock salt.</title>
        <authorList>
            <person name="Jaakkola S.T."/>
            <person name="Pfeiffer F."/>
            <person name="Ravantti J.J."/>
            <person name="Guo Q."/>
            <person name="Liu Y."/>
            <person name="Chen X."/>
            <person name="Ma H."/>
            <person name="Yang C."/>
            <person name="Oksanen H.M."/>
            <person name="Bamford D.H."/>
        </authorList>
    </citation>
    <scope>NUCLEOTIDE SEQUENCE</scope>
    <source>
        <strain evidence="3">JI20-1</strain>
    </source>
</reference>
<proteinExistence type="predicted"/>
<dbReference type="PANTHER" id="PTHR34293:SF1">
    <property type="entry name" value="HTH-TYPE TRANSCRIPTIONAL REGULATOR TRMBL2"/>
    <property type="match status" value="1"/>
</dbReference>
<dbReference type="KEGG" id="hhb:Hhub_1234"/>
<dbReference type="AlphaFoldDB" id="A0A0U5CV22"/>
<dbReference type="RefSeq" id="WP_059055397.1">
    <property type="nucleotide sequence ID" value="NZ_LN831302.1"/>
</dbReference>
<dbReference type="InterPro" id="IPR002831">
    <property type="entry name" value="Tscrpt_reg_TrmB_N"/>
</dbReference>
<name>A0A0U5CV22_9EURY</name>
<dbReference type="InterPro" id="IPR036388">
    <property type="entry name" value="WH-like_DNA-bd_sf"/>
</dbReference>
<gene>
    <name evidence="2" type="ORF">HHUB_1234</name>
</gene>
<sequence>MDDTTLTESLKELGLSTYAAETFLGLQRVGPATASDIAAITDVPRSQVYGAADELEELGLVNVQSSNPKEFRAVSPSTAGELLRSRIAQQTTEMVSQLEAIRAADGRPEQGESDSIWRVQGLQNTNQKAIDFLESADSRVHYYVTAAAFLPSAAVDALEATATDGCTVSVFAPADTAVAERRPGLVADTIGFEHIDPPAAFADNCTRLLVVDDSAVLIGVTTPQAPREELCFWSAGEQVAPPLAAAFRAVLRQ</sequence>
<dbReference type="Proteomes" id="UP000066737">
    <property type="component" value="Chromosome I"/>
</dbReference>
<dbReference type="EMBL" id="LN831302">
    <property type="protein sequence ID" value="CQH46520.1"/>
    <property type="molecule type" value="Genomic_DNA"/>
</dbReference>
<dbReference type="InterPro" id="IPR051797">
    <property type="entry name" value="TrmB-like"/>
</dbReference>
<dbReference type="SUPFAM" id="SSF46785">
    <property type="entry name" value="Winged helix' DNA-binding domain"/>
    <property type="match status" value="1"/>
</dbReference>
<evidence type="ECO:0000313" key="3">
    <source>
        <dbReference type="Proteomes" id="UP000066737"/>
    </source>
</evidence>
<evidence type="ECO:0000259" key="1">
    <source>
        <dbReference type="Pfam" id="PF01978"/>
    </source>
</evidence>
<keyword evidence="3" id="KW-1185">Reference proteome</keyword>
<dbReference type="STRING" id="1407499.HHUB_1234"/>
<dbReference type="Gene3D" id="1.10.10.10">
    <property type="entry name" value="Winged helix-like DNA-binding domain superfamily/Winged helix DNA-binding domain"/>
    <property type="match status" value="1"/>
</dbReference>
<dbReference type="GeneID" id="26657924"/>
<dbReference type="Pfam" id="PF01978">
    <property type="entry name" value="TrmB"/>
    <property type="match status" value="1"/>
</dbReference>
<protein>
    <submittedName>
        <fullName evidence="2">TrmB family transcription regulator</fullName>
    </submittedName>
</protein>
<dbReference type="OrthoDB" id="30795at2157"/>